<dbReference type="RefSeq" id="WP_229676206.1">
    <property type="nucleotide sequence ID" value="NZ_BMIG01000003.1"/>
</dbReference>
<dbReference type="InterPro" id="IPR007037">
    <property type="entry name" value="SIP_rossman_dom"/>
</dbReference>
<dbReference type="InterPro" id="IPR017927">
    <property type="entry name" value="FAD-bd_FR_type"/>
</dbReference>
<comment type="caution">
    <text evidence="4">The sequence shown here is derived from an EMBL/GenBank/DDBJ whole genome shotgun (WGS) entry which is preliminary data.</text>
</comment>
<dbReference type="Proteomes" id="UP000620596">
    <property type="component" value="Unassembled WGS sequence"/>
</dbReference>
<dbReference type="GO" id="GO:0016491">
    <property type="term" value="F:oxidoreductase activity"/>
    <property type="evidence" value="ECO:0007669"/>
    <property type="project" value="InterPro"/>
</dbReference>
<feature type="domain" description="FAD-binding FR-type" evidence="3">
    <location>
        <begin position="24"/>
        <end position="140"/>
    </location>
</feature>
<dbReference type="AlphaFoldDB" id="A0A916SBI9"/>
<dbReference type="PANTHER" id="PTHR30157:SF0">
    <property type="entry name" value="NADPH-DEPENDENT FERRIC-CHELATE REDUCTASE"/>
    <property type="match status" value="1"/>
</dbReference>
<accession>A0A916SBI9</accession>
<evidence type="ECO:0000256" key="2">
    <source>
        <dbReference type="SAM" id="MobiDB-lite"/>
    </source>
</evidence>
<proteinExistence type="inferred from homology"/>
<dbReference type="SUPFAM" id="SSF63380">
    <property type="entry name" value="Riboflavin synthase domain-like"/>
    <property type="match status" value="1"/>
</dbReference>
<dbReference type="EMBL" id="BMIG01000003">
    <property type="protein sequence ID" value="GGA92143.1"/>
    <property type="molecule type" value="Genomic_DNA"/>
</dbReference>
<name>A0A916SBI9_9BURK</name>
<dbReference type="PANTHER" id="PTHR30157">
    <property type="entry name" value="FERRIC REDUCTASE, NADPH-DEPENDENT"/>
    <property type="match status" value="1"/>
</dbReference>
<evidence type="ECO:0000259" key="3">
    <source>
        <dbReference type="PROSITE" id="PS51384"/>
    </source>
</evidence>
<dbReference type="InterPro" id="IPR017938">
    <property type="entry name" value="Riboflavin_synthase-like_b-brl"/>
</dbReference>
<keyword evidence="5" id="KW-1185">Reference proteome</keyword>
<reference evidence="4" key="2">
    <citation type="submission" date="2020-09" db="EMBL/GenBank/DDBJ databases">
        <authorList>
            <person name="Sun Q."/>
            <person name="Zhou Y."/>
        </authorList>
    </citation>
    <scope>NUCLEOTIDE SEQUENCE</scope>
    <source>
        <strain evidence="4">CGMCC 1.15322</strain>
    </source>
</reference>
<sequence length="275" mass="29624">MTNTPPLPDVSPTEASTPAPRKRRPPRRVEVSRIEVLSPAMRRITLTGAELEGFAASGPASYIKLIFPEPGQTEPVRPLPDGPRAVSMRTYTPLALRPEALEIDVDFVLHGEGPASSWAAQASIGQALFLMGPGPGYALDADAPHHLLIADDSALPAVETILASLPVTARAQVLLEVIAAAEERMLHSPAQLDVTWLARGTDHRAAGLPTEKALRALPPIAPDTQIYLACEAAAMRRIRTLLTSELGVSRKQIVGRGYWKLDVMNHPDHDYGEDA</sequence>
<comment type="similarity">
    <text evidence="1">Belongs to the SIP oxidoreductase family.</text>
</comment>
<dbReference type="Pfam" id="PF04954">
    <property type="entry name" value="SIP"/>
    <property type="match status" value="1"/>
</dbReference>
<organism evidence="4 5">
    <name type="scientific">Polaromonas eurypsychrophila</name>
    <dbReference type="NCBI Taxonomy" id="1614635"/>
    <lineage>
        <taxon>Bacteria</taxon>
        <taxon>Pseudomonadati</taxon>
        <taxon>Pseudomonadota</taxon>
        <taxon>Betaproteobacteria</taxon>
        <taxon>Burkholderiales</taxon>
        <taxon>Comamonadaceae</taxon>
        <taxon>Polaromonas</taxon>
    </lineage>
</organism>
<evidence type="ECO:0000256" key="1">
    <source>
        <dbReference type="ARBA" id="ARBA00035644"/>
    </source>
</evidence>
<reference evidence="4" key="1">
    <citation type="journal article" date="2014" name="Int. J. Syst. Evol. Microbiol.">
        <title>Complete genome sequence of Corynebacterium casei LMG S-19264T (=DSM 44701T), isolated from a smear-ripened cheese.</title>
        <authorList>
            <consortium name="US DOE Joint Genome Institute (JGI-PGF)"/>
            <person name="Walter F."/>
            <person name="Albersmeier A."/>
            <person name="Kalinowski J."/>
            <person name="Ruckert C."/>
        </authorList>
    </citation>
    <scope>NUCLEOTIDE SEQUENCE</scope>
    <source>
        <strain evidence="4">CGMCC 1.15322</strain>
    </source>
</reference>
<gene>
    <name evidence="4" type="ORF">GCM10011496_11420</name>
</gene>
<dbReference type="CDD" id="cd06193">
    <property type="entry name" value="siderophore_interacting"/>
    <property type="match status" value="1"/>
</dbReference>
<dbReference type="Gene3D" id="2.40.30.10">
    <property type="entry name" value="Translation factors"/>
    <property type="match status" value="1"/>
</dbReference>
<dbReference type="InterPro" id="IPR013113">
    <property type="entry name" value="SIP_FAD-bd"/>
</dbReference>
<evidence type="ECO:0000313" key="5">
    <source>
        <dbReference type="Proteomes" id="UP000620596"/>
    </source>
</evidence>
<feature type="region of interest" description="Disordered" evidence="2">
    <location>
        <begin position="1"/>
        <end position="29"/>
    </location>
</feature>
<dbReference type="InterPro" id="IPR039261">
    <property type="entry name" value="FNR_nucleotide-bd"/>
</dbReference>
<evidence type="ECO:0000313" key="4">
    <source>
        <dbReference type="EMBL" id="GGA92143.1"/>
    </source>
</evidence>
<protein>
    <submittedName>
        <fullName evidence="4">Siderophore-interacting protein</fullName>
    </submittedName>
</protein>
<dbReference type="InterPro" id="IPR039374">
    <property type="entry name" value="SIP_fam"/>
</dbReference>
<dbReference type="Gene3D" id="3.40.50.80">
    <property type="entry name" value="Nucleotide-binding domain of ferredoxin-NADP reductase (FNR) module"/>
    <property type="match status" value="1"/>
</dbReference>
<dbReference type="PROSITE" id="PS51384">
    <property type="entry name" value="FAD_FR"/>
    <property type="match status" value="1"/>
</dbReference>
<dbReference type="Pfam" id="PF08021">
    <property type="entry name" value="FAD_binding_9"/>
    <property type="match status" value="1"/>
</dbReference>